<dbReference type="InterPro" id="IPR055771">
    <property type="entry name" value="DUF7347"/>
</dbReference>
<feature type="domain" description="DUF7347" evidence="1">
    <location>
        <begin position="25"/>
        <end position="109"/>
    </location>
</feature>
<sequence>MNGVSIPLPSKDRTRRIMTEDNSATNIFRLLSDDTRLDILRAVATAQHELGDVGSGVAELSFSEIYEYVEVENTSKLSYHLGELAGTYLRKTDQGYSLTHAGERIVRFILSGNYEQPDSFGPKPVDGICVFCGKEALEASLSHQFFRIDCSVCEQSVTGQPITPAQVKTHDEDALIQSIKRRSAEVTKQIRSGLCPECGAQLSTRIIEVAKTPLPDADSFLVTSTCEECLRRYNNPLTYSAVYHPASIAFHWDRGVDVTSRGIWEFNEYLYDSRWTSEQIASDPDEYEVVLRHESDAISLVLDSTATVRRTERVRRKKSDFQRS</sequence>
<dbReference type="AlphaFoldDB" id="A0A521F509"/>
<feature type="domain" description="DUF7351" evidence="2">
    <location>
        <begin position="126"/>
        <end position="308"/>
    </location>
</feature>
<dbReference type="InterPro" id="IPR036388">
    <property type="entry name" value="WH-like_DNA-bd_sf"/>
</dbReference>
<evidence type="ECO:0000313" key="4">
    <source>
        <dbReference type="Proteomes" id="UP000319712"/>
    </source>
</evidence>
<protein>
    <recommendedName>
        <fullName evidence="5">Helix-turn-helix domain-containing protein</fullName>
    </recommendedName>
</protein>
<accession>A0A521F509</accession>
<dbReference type="Proteomes" id="UP000319712">
    <property type="component" value="Unassembled WGS sequence"/>
</dbReference>
<organism evidence="3 4">
    <name type="scientific">Halorubrum cibi</name>
    <dbReference type="NCBI Taxonomy" id="413815"/>
    <lineage>
        <taxon>Archaea</taxon>
        <taxon>Methanobacteriati</taxon>
        <taxon>Methanobacteriota</taxon>
        <taxon>Stenosarchaea group</taxon>
        <taxon>Halobacteria</taxon>
        <taxon>Halobacteriales</taxon>
        <taxon>Haloferacaceae</taxon>
        <taxon>Halorubrum</taxon>
    </lineage>
</organism>
<reference evidence="3 4" key="1">
    <citation type="submission" date="2017-05" db="EMBL/GenBank/DDBJ databases">
        <authorList>
            <person name="Varghese N."/>
            <person name="Submissions S."/>
        </authorList>
    </citation>
    <scope>NUCLEOTIDE SEQUENCE [LARGE SCALE GENOMIC DNA]</scope>
    <source>
        <strain evidence="3 4">DSM 19504</strain>
    </source>
</reference>
<dbReference type="Pfam" id="PF24042">
    <property type="entry name" value="DUF7351"/>
    <property type="match status" value="1"/>
</dbReference>
<gene>
    <name evidence="3" type="ORF">SAMN06264867_1198</name>
</gene>
<evidence type="ECO:0000259" key="2">
    <source>
        <dbReference type="Pfam" id="PF24042"/>
    </source>
</evidence>
<dbReference type="InterPro" id="IPR055775">
    <property type="entry name" value="DUF7351"/>
</dbReference>
<dbReference type="CDD" id="cd00090">
    <property type="entry name" value="HTH_ARSR"/>
    <property type="match status" value="1"/>
</dbReference>
<name>A0A521F509_9EURY</name>
<evidence type="ECO:0008006" key="5">
    <source>
        <dbReference type="Google" id="ProtNLM"/>
    </source>
</evidence>
<proteinExistence type="predicted"/>
<evidence type="ECO:0000259" key="1">
    <source>
        <dbReference type="Pfam" id="PF24038"/>
    </source>
</evidence>
<dbReference type="Gene3D" id="1.10.10.10">
    <property type="entry name" value="Winged helix-like DNA-binding domain superfamily/Winged helix DNA-binding domain"/>
    <property type="match status" value="1"/>
</dbReference>
<keyword evidence="4" id="KW-1185">Reference proteome</keyword>
<evidence type="ECO:0000313" key="3">
    <source>
        <dbReference type="EMBL" id="SMO91233.1"/>
    </source>
</evidence>
<dbReference type="InterPro" id="IPR011991">
    <property type="entry name" value="ArsR-like_HTH"/>
</dbReference>
<dbReference type="EMBL" id="FXTD01000019">
    <property type="protein sequence ID" value="SMO91233.1"/>
    <property type="molecule type" value="Genomic_DNA"/>
</dbReference>
<dbReference type="Pfam" id="PF24038">
    <property type="entry name" value="DUF7347"/>
    <property type="match status" value="1"/>
</dbReference>